<feature type="compositionally biased region" description="Acidic residues" evidence="1">
    <location>
        <begin position="134"/>
        <end position="147"/>
    </location>
</feature>
<proteinExistence type="predicted"/>
<sequence length="214" mass="23952">MFVYTEAVEGGGDHSGDGQTYDIHGGSGLYEYNPHQEYQDPHSYQEYHDGGGGHHQSFSSYEEKAQRYHGNQQEGYQYQPEYNFYQGGSSYHNYPYGADEGAFHDLDQMEDVLPIPVSDPEDGNVSADSFDPLEGADDSGPDSDADGAEVSRDRVPITYYNHIPNEDLYVDADMEPLEVPVWGPLTEFTKGQQFGTKNEVRHAIATEAITRSFE</sequence>
<feature type="region of interest" description="Disordered" evidence="1">
    <location>
        <begin position="115"/>
        <end position="152"/>
    </location>
</feature>
<name>A0AAV2E4H1_9ROSI</name>
<dbReference type="AlphaFoldDB" id="A0AAV2E4H1"/>
<accession>A0AAV2E4H1</accession>
<evidence type="ECO:0000313" key="2">
    <source>
        <dbReference type="EMBL" id="CAL1380732.1"/>
    </source>
</evidence>
<dbReference type="Proteomes" id="UP001497516">
    <property type="component" value="Chromosome 4"/>
</dbReference>
<reference evidence="2 3" key="1">
    <citation type="submission" date="2024-04" db="EMBL/GenBank/DDBJ databases">
        <authorList>
            <person name="Fracassetti M."/>
        </authorList>
    </citation>
    <scope>NUCLEOTIDE SEQUENCE [LARGE SCALE GENOMIC DNA]</scope>
</reference>
<keyword evidence="3" id="KW-1185">Reference proteome</keyword>
<protein>
    <submittedName>
        <fullName evidence="2">Uncharacterized protein</fullName>
    </submittedName>
</protein>
<dbReference type="EMBL" id="OZ034817">
    <property type="protein sequence ID" value="CAL1380732.1"/>
    <property type="molecule type" value="Genomic_DNA"/>
</dbReference>
<organism evidence="2 3">
    <name type="scientific">Linum trigynum</name>
    <dbReference type="NCBI Taxonomy" id="586398"/>
    <lineage>
        <taxon>Eukaryota</taxon>
        <taxon>Viridiplantae</taxon>
        <taxon>Streptophyta</taxon>
        <taxon>Embryophyta</taxon>
        <taxon>Tracheophyta</taxon>
        <taxon>Spermatophyta</taxon>
        <taxon>Magnoliopsida</taxon>
        <taxon>eudicotyledons</taxon>
        <taxon>Gunneridae</taxon>
        <taxon>Pentapetalae</taxon>
        <taxon>rosids</taxon>
        <taxon>fabids</taxon>
        <taxon>Malpighiales</taxon>
        <taxon>Linaceae</taxon>
        <taxon>Linum</taxon>
    </lineage>
</organism>
<evidence type="ECO:0000313" key="3">
    <source>
        <dbReference type="Proteomes" id="UP001497516"/>
    </source>
</evidence>
<evidence type="ECO:0000256" key="1">
    <source>
        <dbReference type="SAM" id="MobiDB-lite"/>
    </source>
</evidence>
<gene>
    <name evidence="2" type="ORF">LTRI10_LOCUS22158</name>
</gene>